<dbReference type="Proteomes" id="UP001515480">
    <property type="component" value="Unassembled WGS sequence"/>
</dbReference>
<evidence type="ECO:0000313" key="4">
    <source>
        <dbReference type="Proteomes" id="UP001515480"/>
    </source>
</evidence>
<evidence type="ECO:0008006" key="5">
    <source>
        <dbReference type="Google" id="ProtNLM"/>
    </source>
</evidence>
<keyword evidence="1 2" id="KW-0732">Signal</keyword>
<organism evidence="3 4">
    <name type="scientific">Prymnesium parvum</name>
    <name type="common">Toxic golden alga</name>
    <dbReference type="NCBI Taxonomy" id="97485"/>
    <lineage>
        <taxon>Eukaryota</taxon>
        <taxon>Haptista</taxon>
        <taxon>Haptophyta</taxon>
        <taxon>Prymnesiophyceae</taxon>
        <taxon>Prymnesiales</taxon>
        <taxon>Prymnesiaceae</taxon>
        <taxon>Prymnesium</taxon>
    </lineage>
</organism>
<dbReference type="PANTHER" id="PTHR43037">
    <property type="entry name" value="UNNAMED PRODUCT-RELATED"/>
    <property type="match status" value="1"/>
</dbReference>
<accession>A0AB34IGE6</accession>
<name>A0AB34IGE6_PRYPA</name>
<proteinExistence type="predicted"/>
<evidence type="ECO:0000313" key="3">
    <source>
        <dbReference type="EMBL" id="KAL1498925.1"/>
    </source>
</evidence>
<comment type="caution">
    <text evidence="3">The sequence shown here is derived from an EMBL/GenBank/DDBJ whole genome shotgun (WGS) entry which is preliminary data.</text>
</comment>
<dbReference type="PANTHER" id="PTHR43037:SF4">
    <property type="entry name" value="PEPTIDASE S9 PROLYL OLIGOPEPTIDASE CATALYTIC DOMAIN-CONTAINING PROTEIN"/>
    <property type="match status" value="1"/>
</dbReference>
<reference evidence="3 4" key="1">
    <citation type="journal article" date="2024" name="Science">
        <title>Giant polyketide synthase enzymes in the biosynthesis of giant marine polyether toxins.</title>
        <authorList>
            <person name="Fallon T.R."/>
            <person name="Shende V.V."/>
            <person name="Wierzbicki I.H."/>
            <person name="Pendleton A.L."/>
            <person name="Watervoot N.F."/>
            <person name="Auber R.P."/>
            <person name="Gonzalez D.J."/>
            <person name="Wisecaver J.H."/>
            <person name="Moore B.S."/>
        </authorList>
    </citation>
    <scope>NUCLEOTIDE SEQUENCE [LARGE SCALE GENOMIC DNA]</scope>
    <source>
        <strain evidence="3 4">12B1</strain>
    </source>
</reference>
<feature type="signal peptide" evidence="2">
    <location>
        <begin position="1"/>
        <end position="17"/>
    </location>
</feature>
<gene>
    <name evidence="3" type="ORF">AB1Y20_013446</name>
</gene>
<dbReference type="SUPFAM" id="SSF53474">
    <property type="entry name" value="alpha/beta-Hydrolases"/>
    <property type="match status" value="1"/>
</dbReference>
<keyword evidence="4" id="KW-1185">Reference proteome</keyword>
<dbReference type="InterPro" id="IPR029058">
    <property type="entry name" value="AB_hydrolase_fold"/>
</dbReference>
<dbReference type="InterPro" id="IPR050955">
    <property type="entry name" value="Plant_Biomass_Hydrol_Est"/>
</dbReference>
<evidence type="ECO:0000256" key="1">
    <source>
        <dbReference type="ARBA" id="ARBA00022729"/>
    </source>
</evidence>
<dbReference type="AlphaFoldDB" id="A0AB34IGE6"/>
<protein>
    <recommendedName>
        <fullName evidence="5">Peptidase S9 prolyl oligopeptidase catalytic domain-containing protein</fullName>
    </recommendedName>
</protein>
<sequence length="1042" mass="110063">MRLAALAPLLLSPTASADSETASAARLAVEKASAALGTSCATPSADALRTSVALSAAGELVECRACLLRRLAASSRADAAAWGLAAAHFPQHAELAAHARALLRGKACTASPAAWDVLGPLPVGKNEVDADPLAALPEGGAFAHWLAHHNASRGGEARVASELVSGGMVEWKRERPQPDGSLSLAWPEVQWAQLVQSLSQRAVLEVQAWAMGPLVVHTGGPFLLDCRGAHRATLYDALHPTSPPRTLNAHIYASPHHGRGFSVRLAAGVYILAVRVRTVMRAQLHCSLAAAREEWQVLPPAALPDAAVGGGGAPRLCGGWVGLPVRSSGGRWLQQLQVEAKGEAAVEMVGESSIDWQIAPGQSRLLPLRLSLAARLPPSPRCPLLLRLTLTARAVDASTNESTDLSHEVSLPIQCRAPHQSVVCTFVDVDGAITPAAVLAPPREGRACDGSFGCPVLLTLHGTSITPRDSADAYKRKPRASDDEYTFGVEGYWLVAPSRHGAHNWEQIGRLSATRAVDALAALPLESLPLPVRMDAQRVVFSGHSMGGHGAWAAAVQLAHRALGVASVSGWLRKETYGDSNFLFEQSVSDLSASHVEPALKAVLEAAIGENALELHMGNVAGVPHLARVGADDQTVHPFWARRAMRLLQALGGGAAKLTELAGKQHWWWDTARPNDGGALNDGEMRQFFAAARGARKGEGGARGRAVLPGLPPSFTLRAFNPASFEGRGGWRLLQPHRAGCMLELKLVSADSSLRVSTRNVRRFIAPAQALLAPQVLLDEAPLPPPIQAAAARANQSGAGLELCSLSALRQWRVCAEEDWAAAERGPSTLGPVRQALHSRFLLVAGDEEEQDAEQPCAATLLQLAVYLSNLFFLTSDASPPVSTARQLLGESDPWTAASVDGVPPNHVLVGGPRVNRVTAKLAEYWRQVGHAASWSADLRTLYIGDCEYSGAGVGAVILGPTPNGRLAVVLHGDRAGLHDAVVLGDPTIPPMARMPFTNTIPDYVVTGPRFAAEGYGGVLAAGFLDHAWRATSASLSFSTRC</sequence>
<feature type="chain" id="PRO_5044189103" description="Peptidase S9 prolyl oligopeptidase catalytic domain-containing protein" evidence="2">
    <location>
        <begin position="18"/>
        <end position="1042"/>
    </location>
</feature>
<evidence type="ECO:0000256" key="2">
    <source>
        <dbReference type="SAM" id="SignalP"/>
    </source>
</evidence>
<dbReference type="Gene3D" id="3.40.50.1820">
    <property type="entry name" value="alpha/beta hydrolase"/>
    <property type="match status" value="1"/>
</dbReference>
<dbReference type="EMBL" id="JBGBPQ010000026">
    <property type="protein sequence ID" value="KAL1498925.1"/>
    <property type="molecule type" value="Genomic_DNA"/>
</dbReference>